<dbReference type="Proteomes" id="UP001500655">
    <property type="component" value="Unassembled WGS sequence"/>
</dbReference>
<keyword evidence="3" id="KW-1185">Reference proteome</keyword>
<name>A0ABP4W7B4_9ACTN</name>
<gene>
    <name evidence="2" type="ORF">GCM10009681_18060</name>
</gene>
<comment type="caution">
    <text evidence="2">The sequence shown here is derived from an EMBL/GenBank/DDBJ whole genome shotgun (WGS) entry which is preliminary data.</text>
</comment>
<dbReference type="EMBL" id="BAAALS010000007">
    <property type="protein sequence ID" value="GAA1747267.1"/>
    <property type="molecule type" value="Genomic_DNA"/>
</dbReference>
<evidence type="ECO:0000313" key="2">
    <source>
        <dbReference type="EMBL" id="GAA1747267.1"/>
    </source>
</evidence>
<organism evidence="2 3">
    <name type="scientific">Luedemannella helvata</name>
    <dbReference type="NCBI Taxonomy" id="349315"/>
    <lineage>
        <taxon>Bacteria</taxon>
        <taxon>Bacillati</taxon>
        <taxon>Actinomycetota</taxon>
        <taxon>Actinomycetes</taxon>
        <taxon>Micromonosporales</taxon>
        <taxon>Micromonosporaceae</taxon>
        <taxon>Luedemannella</taxon>
    </lineage>
</organism>
<reference evidence="3" key="1">
    <citation type="journal article" date="2019" name="Int. J. Syst. Evol. Microbiol.">
        <title>The Global Catalogue of Microorganisms (GCM) 10K type strain sequencing project: providing services to taxonomists for standard genome sequencing and annotation.</title>
        <authorList>
            <consortium name="The Broad Institute Genomics Platform"/>
            <consortium name="The Broad Institute Genome Sequencing Center for Infectious Disease"/>
            <person name="Wu L."/>
            <person name="Ma J."/>
        </authorList>
    </citation>
    <scope>NUCLEOTIDE SEQUENCE [LARGE SCALE GENOMIC DNA]</scope>
    <source>
        <strain evidence="3">JCM 13249</strain>
    </source>
</reference>
<protein>
    <submittedName>
        <fullName evidence="2">DoxX family membrane protein</fullName>
    </submittedName>
</protein>
<proteinExistence type="predicted"/>
<feature type="transmembrane region" description="Helical" evidence="1">
    <location>
        <begin position="98"/>
        <end position="118"/>
    </location>
</feature>
<sequence>MTALQTPHIAVVHRTTNAAAVPTEAAETVAQKATRYVFAGLRVALGWIFLWAFLDKLFGLGHETAAAKAWINGGSPTTGFLSKGTAGPFADFYQGLAGAAWADWLFMAGLLGIGVALIAGIGLRVAAVTGGLLMVLMWTAVLPPANNPFMDDHLIYAGVLAALALVKAGDTAGFGKTWAELPLVKQAPWLK</sequence>
<keyword evidence="1" id="KW-1133">Transmembrane helix</keyword>
<keyword evidence="1" id="KW-0812">Transmembrane</keyword>
<accession>A0ABP4W7B4</accession>
<keyword evidence="1" id="KW-0472">Membrane</keyword>
<evidence type="ECO:0000313" key="3">
    <source>
        <dbReference type="Proteomes" id="UP001500655"/>
    </source>
</evidence>
<feature type="transmembrane region" description="Helical" evidence="1">
    <location>
        <begin position="125"/>
        <end position="142"/>
    </location>
</feature>
<feature type="transmembrane region" description="Helical" evidence="1">
    <location>
        <begin position="36"/>
        <end position="54"/>
    </location>
</feature>
<evidence type="ECO:0000256" key="1">
    <source>
        <dbReference type="SAM" id="Phobius"/>
    </source>
</evidence>